<evidence type="ECO:0000256" key="2">
    <source>
        <dbReference type="ARBA" id="ARBA00022734"/>
    </source>
</evidence>
<dbReference type="AlphaFoldDB" id="A0A2Z7C6G5"/>
<evidence type="ECO:0000256" key="1">
    <source>
        <dbReference type="ARBA" id="ARBA00007606"/>
    </source>
</evidence>
<proteinExistence type="inferred from homology"/>
<dbReference type="GO" id="GO:0030246">
    <property type="term" value="F:carbohydrate binding"/>
    <property type="evidence" value="ECO:0007669"/>
    <property type="project" value="UniProtKB-KW"/>
</dbReference>
<evidence type="ECO:0000256" key="3">
    <source>
        <dbReference type="SAM" id="SignalP"/>
    </source>
</evidence>
<dbReference type="InterPro" id="IPR001220">
    <property type="entry name" value="Legume_lectin_dom"/>
</dbReference>
<keyword evidence="7" id="KW-1185">Reference proteome</keyword>
<dbReference type="InterPro" id="IPR050258">
    <property type="entry name" value="Leguminous_Lectin"/>
</dbReference>
<feature type="domain" description="Legume lectin" evidence="4">
    <location>
        <begin position="25"/>
        <end position="160"/>
    </location>
</feature>
<evidence type="ECO:0000313" key="5">
    <source>
        <dbReference type="EMBL" id="KZV14269.1"/>
    </source>
</evidence>
<sequence>MHIEVFSIFVFLYSAAMPATTLSVSLSFNFTSFGSYENNRFIKPTGDAYISPQGIQLTPNEFNVSQVEAVGLATYIDPLHLWDNSSGNLCDFATHFSFVIDSRGRRYFADGITFFFAPVNYSIKPTARGGSMGMNTGFANSSAEPFFAVEFDTFRNPLLDQFIIWAHM</sequence>
<dbReference type="SUPFAM" id="SSF49899">
    <property type="entry name" value="Concanavalin A-like lectins/glucanases"/>
    <property type="match status" value="1"/>
</dbReference>
<comment type="similarity">
    <text evidence="1">Belongs to the leguminous lectin family.</text>
</comment>
<feature type="chain" id="PRO_5040678817" evidence="3">
    <location>
        <begin position="24"/>
        <end position="168"/>
    </location>
</feature>
<name>A0A2Z7C6G5_9LAMI</name>
<accession>A0A2Z7C6G5</accession>
<keyword evidence="3" id="KW-0732">Signal</keyword>
<dbReference type="InterPro" id="IPR013320">
    <property type="entry name" value="ConA-like_dom_sf"/>
</dbReference>
<dbReference type="Proteomes" id="UP000250235">
    <property type="component" value="Unassembled WGS sequence"/>
</dbReference>
<gene>
    <name evidence="6" type="ORF">F511_38606</name>
    <name evidence="5" type="ORF">F511_43955</name>
</gene>
<reference evidence="6" key="2">
    <citation type="submission" date="2016-02" db="EMBL/GenBank/DDBJ databases">
        <authorList>
            <person name="Alioto T."/>
            <person name="Alioto T."/>
        </authorList>
    </citation>
    <scope>NUCLEOTIDE SEQUENCE</scope>
</reference>
<dbReference type="PANTHER" id="PTHR32401">
    <property type="entry name" value="CONCANAVALIN A-LIKE LECTIN FAMILY PROTEIN"/>
    <property type="match status" value="1"/>
</dbReference>
<evidence type="ECO:0000313" key="6">
    <source>
        <dbReference type="EMBL" id="KZV42504.1"/>
    </source>
</evidence>
<dbReference type="EMBL" id="KQ999021">
    <property type="protein sequence ID" value="KZV42504.1"/>
    <property type="molecule type" value="Genomic_DNA"/>
</dbReference>
<dbReference type="EMBL" id="KV021109">
    <property type="protein sequence ID" value="KZV14269.1"/>
    <property type="molecule type" value="Genomic_DNA"/>
</dbReference>
<feature type="signal peptide" evidence="3">
    <location>
        <begin position="1"/>
        <end position="23"/>
    </location>
</feature>
<dbReference type="PANTHER" id="PTHR32401:SF49">
    <property type="entry name" value="OS10G0129200 PROTEIN"/>
    <property type="match status" value="1"/>
</dbReference>
<dbReference type="Gene3D" id="2.60.120.200">
    <property type="match status" value="1"/>
</dbReference>
<reference evidence="6 7" key="1">
    <citation type="journal article" date="2015" name="Proc. Natl. Acad. Sci. U.S.A.">
        <title>The resurrection genome of Boea hygrometrica: A blueprint for survival of dehydration.</title>
        <authorList>
            <person name="Xiao L."/>
            <person name="Yang G."/>
            <person name="Zhang L."/>
            <person name="Yang X."/>
            <person name="Zhao S."/>
            <person name="Ji Z."/>
            <person name="Zhou Q."/>
            <person name="Hu M."/>
            <person name="Wang Y."/>
            <person name="Chen M."/>
            <person name="Xu Y."/>
            <person name="Jin H."/>
            <person name="Xiao X."/>
            <person name="Hu G."/>
            <person name="Bao F."/>
            <person name="Hu Y."/>
            <person name="Wan P."/>
            <person name="Li L."/>
            <person name="Deng X."/>
            <person name="Kuang T."/>
            <person name="Xiang C."/>
            <person name="Zhu J.K."/>
            <person name="Oliver M.J."/>
            <person name="He Y."/>
        </authorList>
    </citation>
    <scope>NUCLEOTIDE SEQUENCE [LARGE SCALE GENOMIC DNA]</scope>
    <source>
        <strain evidence="7">cv. XS01</strain>
    </source>
</reference>
<protein>
    <submittedName>
        <fullName evidence="6">Agglutinin-2-like</fullName>
    </submittedName>
</protein>
<evidence type="ECO:0000259" key="4">
    <source>
        <dbReference type="Pfam" id="PF00139"/>
    </source>
</evidence>
<organism evidence="6 7">
    <name type="scientific">Dorcoceras hygrometricum</name>
    <dbReference type="NCBI Taxonomy" id="472368"/>
    <lineage>
        <taxon>Eukaryota</taxon>
        <taxon>Viridiplantae</taxon>
        <taxon>Streptophyta</taxon>
        <taxon>Embryophyta</taxon>
        <taxon>Tracheophyta</taxon>
        <taxon>Spermatophyta</taxon>
        <taxon>Magnoliopsida</taxon>
        <taxon>eudicotyledons</taxon>
        <taxon>Gunneridae</taxon>
        <taxon>Pentapetalae</taxon>
        <taxon>asterids</taxon>
        <taxon>lamiids</taxon>
        <taxon>Lamiales</taxon>
        <taxon>Gesneriaceae</taxon>
        <taxon>Didymocarpoideae</taxon>
        <taxon>Trichosporeae</taxon>
        <taxon>Loxocarpinae</taxon>
        <taxon>Dorcoceras</taxon>
    </lineage>
</organism>
<evidence type="ECO:0000313" key="7">
    <source>
        <dbReference type="Proteomes" id="UP000250235"/>
    </source>
</evidence>
<dbReference type="Pfam" id="PF00139">
    <property type="entry name" value="Lectin_legB"/>
    <property type="match status" value="1"/>
</dbReference>
<dbReference type="OrthoDB" id="913265at2759"/>
<keyword evidence="2" id="KW-0430">Lectin</keyword>